<dbReference type="EMBL" id="JAAARO010000001">
    <property type="protein sequence ID" value="KAF5752790.1"/>
    <property type="molecule type" value="Genomic_DNA"/>
</dbReference>
<dbReference type="Proteomes" id="UP000593562">
    <property type="component" value="Unassembled WGS sequence"/>
</dbReference>
<keyword evidence="4" id="KW-0547">Nucleotide-binding</keyword>
<evidence type="ECO:0000313" key="11">
    <source>
        <dbReference type="EMBL" id="KAF5752790.1"/>
    </source>
</evidence>
<accession>A0A7J7E2C0</accession>
<evidence type="ECO:0000256" key="3">
    <source>
        <dbReference type="ARBA" id="ARBA00022705"/>
    </source>
</evidence>
<dbReference type="InterPro" id="IPR047088">
    <property type="entry name" value="ORC5_C"/>
</dbReference>
<feature type="domain" description="Orc1-like AAA ATPase" evidence="8">
    <location>
        <begin position="53"/>
        <end position="208"/>
    </location>
</feature>
<dbReference type="GO" id="GO:0006270">
    <property type="term" value="P:DNA replication initiation"/>
    <property type="evidence" value="ECO:0007669"/>
    <property type="project" value="TreeGrafter"/>
</dbReference>
<name>A0A7J7E2C0_TRIWF</name>
<evidence type="ECO:0000259" key="9">
    <source>
        <dbReference type="Pfam" id="PF14630"/>
    </source>
</evidence>
<dbReference type="PANTHER" id="PTHR12705">
    <property type="entry name" value="ORIGIN RECOGNITION COMPLEX SUBUNIT 5"/>
    <property type="match status" value="1"/>
</dbReference>
<dbReference type="InterPro" id="IPR041664">
    <property type="entry name" value="AAA_16"/>
</dbReference>
<keyword evidence="5" id="KW-0067">ATP-binding</keyword>
<dbReference type="Pfam" id="PF21639">
    <property type="entry name" value="ORC5_lid"/>
    <property type="match status" value="1"/>
</dbReference>
<sequence length="530" mass="59375">MQIGRRAARCSSSATTRSNAVENMKPCKSHSPTIDGLVCGGEPLNLDDLLSSFPARKIQILELLHHFGPLNSPMLPIFVYGGASTGKTSVTLQILRHLNRPFVYSSCRTCYSARILFESILNQLLLHTKNEANGYLSIKRCEKPSDFVNMIREALVDAMNNLKGRPGKSKLGESAGRANGRMIYLVFDNLELIQEWDKNSNLLPFLFNLYDVLKMPDIGLIFISSYSPDAYYTNMGYLDPIPLYFPDYTEDDIRQVFLRNQANPKLYSCFFDVVLRPFCRVTRRLDELSTAFSSLFKKYCEPLSDPMVAPNEEMKRRLFGHVQSHIAPALNEVFQVASQPSLEANRETQGRGSIKRPGSCGNLDEMEFHMSTSGKYLLISAFLASRNPATLDASLFDPKGDSDSRKRKRKASGKSLENKEIAEQDLLMKGPGTFPLERLLAIFQCITSVAEGFLEEEKQGDDLSRVEAGSILPMSDVLLQLSSLCNANFIIKGGSCPLEGTTRYHSTVSEELALKVARSLKFPLSKYLYR</sequence>
<dbReference type="Pfam" id="PF13191">
    <property type="entry name" value="AAA_16"/>
    <property type="match status" value="1"/>
</dbReference>
<evidence type="ECO:0000313" key="12">
    <source>
        <dbReference type="Proteomes" id="UP000593562"/>
    </source>
</evidence>
<protein>
    <submittedName>
        <fullName evidence="11">Origin of replication complex subunit 5 isoform X1</fullName>
    </submittedName>
</protein>
<dbReference type="Gene3D" id="3.40.50.300">
    <property type="entry name" value="P-loop containing nucleotide triphosphate hydrolases"/>
    <property type="match status" value="1"/>
</dbReference>
<feature type="compositionally biased region" description="Low complexity" evidence="7">
    <location>
        <begin position="9"/>
        <end position="20"/>
    </location>
</feature>
<dbReference type="FunCoup" id="A0A7J7E2C0">
    <property type="interactions" value="4259"/>
</dbReference>
<dbReference type="SUPFAM" id="SSF52540">
    <property type="entry name" value="P-loop containing nucleoside triphosphate hydrolases"/>
    <property type="match status" value="1"/>
</dbReference>
<evidence type="ECO:0000256" key="1">
    <source>
        <dbReference type="ARBA" id="ARBA00004123"/>
    </source>
</evidence>
<reference evidence="11 12" key="1">
    <citation type="journal article" date="2020" name="Nat. Commun.">
        <title>Genome of Tripterygium wilfordii and identification of cytochrome P450 involved in triptolide biosynthesis.</title>
        <authorList>
            <person name="Tu L."/>
            <person name="Su P."/>
            <person name="Zhang Z."/>
            <person name="Gao L."/>
            <person name="Wang J."/>
            <person name="Hu T."/>
            <person name="Zhou J."/>
            <person name="Zhang Y."/>
            <person name="Zhao Y."/>
            <person name="Liu Y."/>
            <person name="Song Y."/>
            <person name="Tong Y."/>
            <person name="Lu Y."/>
            <person name="Yang J."/>
            <person name="Xu C."/>
            <person name="Jia M."/>
            <person name="Peters R.J."/>
            <person name="Huang L."/>
            <person name="Gao W."/>
        </authorList>
    </citation>
    <scope>NUCLEOTIDE SEQUENCE [LARGE SCALE GENOMIC DNA]</scope>
    <source>
        <strain evidence="12">cv. XIE 37</strain>
        <tissue evidence="11">Leaf</tissue>
    </source>
</reference>
<dbReference type="PANTHER" id="PTHR12705:SF0">
    <property type="entry name" value="ORIGIN RECOGNITION COMPLEX SUBUNIT 5"/>
    <property type="match status" value="1"/>
</dbReference>
<evidence type="ECO:0000256" key="5">
    <source>
        <dbReference type="ARBA" id="ARBA00022840"/>
    </source>
</evidence>
<dbReference type="GO" id="GO:0005664">
    <property type="term" value="C:nuclear origin of replication recognition complex"/>
    <property type="evidence" value="ECO:0007669"/>
    <property type="project" value="TreeGrafter"/>
</dbReference>
<dbReference type="InParanoid" id="A0A7J7E2C0"/>
<dbReference type="OrthoDB" id="365981at2759"/>
<feature type="domain" description="ORC5 lid" evidence="10">
    <location>
        <begin position="267"/>
        <end position="319"/>
    </location>
</feature>
<dbReference type="InterPro" id="IPR048866">
    <property type="entry name" value="ORC5_lid"/>
</dbReference>
<evidence type="ECO:0000256" key="7">
    <source>
        <dbReference type="SAM" id="MobiDB-lite"/>
    </source>
</evidence>
<comment type="subcellular location">
    <subcellularLocation>
        <location evidence="1">Nucleus</location>
    </subcellularLocation>
</comment>
<feature type="region of interest" description="Disordered" evidence="7">
    <location>
        <begin position="1"/>
        <end position="27"/>
    </location>
</feature>
<comment type="caution">
    <text evidence="11">The sequence shown here is derived from an EMBL/GenBank/DDBJ whole genome shotgun (WGS) entry which is preliminary data.</text>
</comment>
<dbReference type="Pfam" id="PF14630">
    <property type="entry name" value="ORC5_C"/>
    <property type="match status" value="1"/>
</dbReference>
<organism evidence="11 12">
    <name type="scientific">Tripterygium wilfordii</name>
    <name type="common">Thunder God vine</name>
    <dbReference type="NCBI Taxonomy" id="458696"/>
    <lineage>
        <taxon>Eukaryota</taxon>
        <taxon>Viridiplantae</taxon>
        <taxon>Streptophyta</taxon>
        <taxon>Embryophyta</taxon>
        <taxon>Tracheophyta</taxon>
        <taxon>Spermatophyta</taxon>
        <taxon>Magnoliopsida</taxon>
        <taxon>eudicotyledons</taxon>
        <taxon>Gunneridae</taxon>
        <taxon>Pentapetalae</taxon>
        <taxon>rosids</taxon>
        <taxon>fabids</taxon>
        <taxon>Celastrales</taxon>
        <taxon>Celastraceae</taxon>
        <taxon>Tripterygium</taxon>
    </lineage>
</organism>
<evidence type="ECO:0000259" key="8">
    <source>
        <dbReference type="Pfam" id="PF13191"/>
    </source>
</evidence>
<keyword evidence="3" id="KW-0235">DNA replication</keyword>
<evidence type="ECO:0000256" key="2">
    <source>
        <dbReference type="ARBA" id="ARBA00006269"/>
    </source>
</evidence>
<dbReference type="InterPro" id="IPR020796">
    <property type="entry name" value="ORC5"/>
</dbReference>
<proteinExistence type="inferred from homology"/>
<evidence type="ECO:0000256" key="6">
    <source>
        <dbReference type="ARBA" id="ARBA00023242"/>
    </source>
</evidence>
<evidence type="ECO:0000259" key="10">
    <source>
        <dbReference type="Pfam" id="PF21639"/>
    </source>
</evidence>
<keyword evidence="12" id="KW-1185">Reference proteome</keyword>
<evidence type="ECO:0000256" key="4">
    <source>
        <dbReference type="ARBA" id="ARBA00022741"/>
    </source>
</evidence>
<dbReference type="InterPro" id="IPR027417">
    <property type="entry name" value="P-loop_NTPase"/>
</dbReference>
<gene>
    <name evidence="11" type="ORF">HS088_TW01G00708</name>
</gene>
<feature type="domain" description="Origin recognition complex subunit 5 C-terminal" evidence="9">
    <location>
        <begin position="370"/>
        <end position="528"/>
    </location>
</feature>
<keyword evidence="6" id="KW-0539">Nucleus</keyword>
<feature type="region of interest" description="Disordered" evidence="7">
    <location>
        <begin position="393"/>
        <end position="416"/>
    </location>
</feature>
<comment type="similarity">
    <text evidence="2">Belongs to the ORC5 family.</text>
</comment>
<dbReference type="GO" id="GO:0003688">
    <property type="term" value="F:DNA replication origin binding"/>
    <property type="evidence" value="ECO:0007669"/>
    <property type="project" value="TreeGrafter"/>
</dbReference>
<dbReference type="FunFam" id="3.40.50.300:FF:002310">
    <property type="entry name" value="Origin of replication complex subunit 5"/>
    <property type="match status" value="1"/>
</dbReference>
<dbReference type="AlphaFoldDB" id="A0A7J7E2C0"/>